<dbReference type="PANTHER" id="PTHR21666">
    <property type="entry name" value="PEPTIDASE-RELATED"/>
    <property type="match status" value="1"/>
</dbReference>
<dbReference type="Pfam" id="PF01551">
    <property type="entry name" value="Peptidase_M23"/>
    <property type="match status" value="1"/>
</dbReference>
<evidence type="ECO:0000313" key="3">
    <source>
        <dbReference type="EMBL" id="MBO8485773.1"/>
    </source>
</evidence>
<name>A0A9D9J354_9BACT</name>
<reference evidence="3" key="2">
    <citation type="journal article" date="2021" name="PeerJ">
        <title>Extensive microbial diversity within the chicken gut microbiome revealed by metagenomics and culture.</title>
        <authorList>
            <person name="Gilroy R."/>
            <person name="Ravi A."/>
            <person name="Getino M."/>
            <person name="Pursley I."/>
            <person name="Horton D.L."/>
            <person name="Alikhan N.F."/>
            <person name="Baker D."/>
            <person name="Gharbi K."/>
            <person name="Hall N."/>
            <person name="Watson M."/>
            <person name="Adriaenssens E.M."/>
            <person name="Foster-Nyarko E."/>
            <person name="Jarju S."/>
            <person name="Secka A."/>
            <person name="Antonio M."/>
            <person name="Oren A."/>
            <person name="Chaudhuri R.R."/>
            <person name="La Ragione R."/>
            <person name="Hildebrand F."/>
            <person name="Pallen M.J."/>
        </authorList>
    </citation>
    <scope>NUCLEOTIDE SEQUENCE</scope>
    <source>
        <strain evidence="3">B2-16538</strain>
    </source>
</reference>
<dbReference type="CDD" id="cd12797">
    <property type="entry name" value="M23_peptidase"/>
    <property type="match status" value="1"/>
</dbReference>
<dbReference type="Proteomes" id="UP000823750">
    <property type="component" value="Unassembled WGS sequence"/>
</dbReference>
<dbReference type="SUPFAM" id="SSF51261">
    <property type="entry name" value="Duplicated hybrid motif"/>
    <property type="match status" value="1"/>
</dbReference>
<dbReference type="Gene3D" id="2.70.70.10">
    <property type="entry name" value="Glucose Permease (Domain IIA)"/>
    <property type="match status" value="1"/>
</dbReference>
<proteinExistence type="predicted"/>
<dbReference type="InterPro" id="IPR011055">
    <property type="entry name" value="Dup_hybrid_motif"/>
</dbReference>
<evidence type="ECO:0000313" key="4">
    <source>
        <dbReference type="Proteomes" id="UP000823750"/>
    </source>
</evidence>
<dbReference type="EMBL" id="JADILX010000081">
    <property type="protein sequence ID" value="MBO8485773.1"/>
    <property type="molecule type" value="Genomic_DNA"/>
</dbReference>
<dbReference type="GO" id="GO:0004222">
    <property type="term" value="F:metalloendopeptidase activity"/>
    <property type="evidence" value="ECO:0007669"/>
    <property type="project" value="TreeGrafter"/>
</dbReference>
<dbReference type="AlphaFoldDB" id="A0A9D9J354"/>
<organism evidence="3 4">
    <name type="scientific">Candidatus Cryptobacteroides excrementavium</name>
    <dbReference type="NCBI Taxonomy" id="2840759"/>
    <lineage>
        <taxon>Bacteria</taxon>
        <taxon>Pseudomonadati</taxon>
        <taxon>Bacteroidota</taxon>
        <taxon>Bacteroidia</taxon>
        <taxon>Bacteroidales</taxon>
        <taxon>Candidatus Cryptobacteroides</taxon>
    </lineage>
</organism>
<keyword evidence="1" id="KW-1133">Transmembrane helix</keyword>
<dbReference type="InterPro" id="IPR050570">
    <property type="entry name" value="Cell_wall_metabolism_enzyme"/>
</dbReference>
<dbReference type="PANTHER" id="PTHR21666:SF286">
    <property type="entry name" value="LIPOPROTEIN NLPD"/>
    <property type="match status" value="1"/>
</dbReference>
<comment type="caution">
    <text evidence="3">The sequence shown here is derived from an EMBL/GenBank/DDBJ whole genome shotgun (WGS) entry which is preliminary data.</text>
</comment>
<protein>
    <submittedName>
        <fullName evidence="3">M23 family metallopeptidase</fullName>
    </submittedName>
</protein>
<feature type="domain" description="M23ase beta-sheet core" evidence="2">
    <location>
        <begin position="194"/>
        <end position="289"/>
    </location>
</feature>
<sequence>MSSRYVLDKDNFKIKRLRTSWASIFFRCLKYLAVSVSLAVLYYILFALVFSTDTERRLKQENRMYEKMYPGMREKEALLGDVVSSLGQRDNGIYEEIFHSPSPSSPDFGYADFASAGDSISSDAGIVIYTEKKLSEAVAGAGRVDEALKYIMSRSIELRDSLPPLSLPLKNLIFDHTGASVGQKINPFYKVNSMHEGLDFVVPSGTPVYAPADGVVLSVTRSTRGAGNVVEIDHGNGFLTRYAHLQEIHVRKGRLIGKGDRIGLSGMSGKSFGPHLHYEVWRDGKVMDPLNFFFADLTPEEYAGMMALGTSIAQSMD</sequence>
<evidence type="ECO:0000256" key="1">
    <source>
        <dbReference type="SAM" id="Phobius"/>
    </source>
</evidence>
<gene>
    <name evidence="3" type="ORF">IAB78_05050</name>
</gene>
<dbReference type="InterPro" id="IPR016047">
    <property type="entry name" value="M23ase_b-sheet_dom"/>
</dbReference>
<accession>A0A9D9J354</accession>
<keyword evidence="1" id="KW-0812">Transmembrane</keyword>
<reference evidence="3" key="1">
    <citation type="submission" date="2020-10" db="EMBL/GenBank/DDBJ databases">
        <authorList>
            <person name="Gilroy R."/>
        </authorList>
    </citation>
    <scope>NUCLEOTIDE SEQUENCE</scope>
    <source>
        <strain evidence="3">B2-16538</strain>
    </source>
</reference>
<evidence type="ECO:0000259" key="2">
    <source>
        <dbReference type="Pfam" id="PF01551"/>
    </source>
</evidence>
<keyword evidence="1" id="KW-0472">Membrane</keyword>
<feature type="transmembrane region" description="Helical" evidence="1">
    <location>
        <begin position="21"/>
        <end position="50"/>
    </location>
</feature>